<dbReference type="OrthoDB" id="425211at2759"/>
<dbReference type="UniPathway" id="UPA00028">
    <property type="reaction ID" value="UER00003"/>
</dbReference>
<protein>
    <recommendedName>
        <fullName evidence="3">3-methyl-2-oxobutanoate hydroxymethyltransferase</fullName>
        <ecNumber evidence="3">2.1.2.11</ecNumber>
    </recommendedName>
</protein>
<evidence type="ECO:0000256" key="4">
    <source>
        <dbReference type="ARBA" id="ARBA00022679"/>
    </source>
</evidence>
<dbReference type="GO" id="GO:0005739">
    <property type="term" value="C:mitochondrion"/>
    <property type="evidence" value="ECO:0007669"/>
    <property type="project" value="TreeGrafter"/>
</dbReference>
<dbReference type="PANTHER" id="PTHR20881:SF0">
    <property type="entry name" value="3-METHYL-2-OXOBUTANOATE HYDROXYMETHYLTRANSFERASE"/>
    <property type="match status" value="1"/>
</dbReference>
<sequence>MSLFQFPNTPYITLRASTRSSSGKITEATQTAQNLFPAASPDAGHFRPLATVSENQRKFELLSLPRIVWRRFTVAFGELGVRFARNLETRENVAIKILDKEKILKHKMIGGAFFINGCSIPFNNNSTPQFQLTPPPPPPPPLSLRIAMALLSRAMASVTKPTAPHLHNLIRCMSNIPENTVYGGPKTQNPNQRVTLTHLKQKHRKGEPITMVTAYDYPSAVHLDTAGIDICLVGDSAAMVVHGYDTTLPITLDEMLVHCRSVARGAKTPLLVGDLPFGTYESSTRQDVEESEPLEEVISYDMDMEYYVSYQAKVIVWFSCGAEFGCSGTLELGSFPYEQAVDTAVRVLKEGGMDAIKLEGGSPSRITAAKAIVEAGIAVMGHVGLTPQAISVLGGFRPQGKNVVSAVKVVETALALQEAGCFSVVVECVPTPVAAAATSALRIPTIGIGAGPFCSGQVTPKFCKQFARVGDVINKALLEYKEEVTNGSFPGPSHTPYKINAADVDGFLTELQRLGLEKAASAAATAAEKIDTVELHVGGSSIHN</sequence>
<evidence type="ECO:0000256" key="2">
    <source>
        <dbReference type="ARBA" id="ARBA00008676"/>
    </source>
</evidence>
<dbReference type="GO" id="GO:0015940">
    <property type="term" value="P:pantothenate biosynthetic process"/>
    <property type="evidence" value="ECO:0007669"/>
    <property type="project" value="UniProtKB-UniPathway"/>
</dbReference>
<dbReference type="EC" id="2.1.2.11" evidence="3"/>
<dbReference type="PANTHER" id="PTHR20881">
    <property type="entry name" value="3-METHYL-2-OXOBUTANOATE HYDROXYMETHYLTRANSFERASE"/>
    <property type="match status" value="1"/>
</dbReference>
<dbReference type="GO" id="GO:0000287">
    <property type="term" value="F:magnesium ion binding"/>
    <property type="evidence" value="ECO:0007669"/>
    <property type="project" value="TreeGrafter"/>
</dbReference>
<comment type="catalytic activity">
    <reaction evidence="5">
        <text>(6R)-5,10-methylene-5,6,7,8-tetrahydrofolate + 3-methyl-2-oxobutanoate + H2O = 2-dehydropantoate + (6S)-5,6,7,8-tetrahydrofolate</text>
        <dbReference type="Rhea" id="RHEA:11824"/>
        <dbReference type="ChEBI" id="CHEBI:11561"/>
        <dbReference type="ChEBI" id="CHEBI:11851"/>
        <dbReference type="ChEBI" id="CHEBI:15377"/>
        <dbReference type="ChEBI" id="CHEBI:15636"/>
        <dbReference type="ChEBI" id="CHEBI:57453"/>
        <dbReference type="EC" id="2.1.2.11"/>
    </reaction>
</comment>
<evidence type="ECO:0000313" key="7">
    <source>
        <dbReference type="Proteomes" id="UP000626092"/>
    </source>
</evidence>
<accession>A0A834GXP3</accession>
<dbReference type="HAMAP" id="MF_00156">
    <property type="entry name" value="PanB"/>
    <property type="match status" value="1"/>
</dbReference>
<dbReference type="InterPro" id="IPR040442">
    <property type="entry name" value="Pyrv_kinase-like_dom_sf"/>
</dbReference>
<dbReference type="GO" id="GO:0003864">
    <property type="term" value="F:3-methyl-2-oxobutanoate hydroxymethyltransferase activity"/>
    <property type="evidence" value="ECO:0007669"/>
    <property type="project" value="UniProtKB-EC"/>
</dbReference>
<dbReference type="AlphaFoldDB" id="A0A834GXP3"/>
<dbReference type="CDD" id="cd06557">
    <property type="entry name" value="KPHMT-like"/>
    <property type="match status" value="1"/>
</dbReference>
<reference evidence="6" key="1">
    <citation type="submission" date="2019-11" db="EMBL/GenBank/DDBJ databases">
        <authorList>
            <person name="Liu Y."/>
            <person name="Hou J."/>
            <person name="Li T.-Q."/>
            <person name="Guan C.-H."/>
            <person name="Wu X."/>
            <person name="Wu H.-Z."/>
            <person name="Ling F."/>
            <person name="Zhang R."/>
            <person name="Shi X.-G."/>
            <person name="Ren J.-P."/>
            <person name="Chen E.-F."/>
            <person name="Sun J.-M."/>
        </authorList>
    </citation>
    <scope>NUCLEOTIDE SEQUENCE</scope>
    <source>
        <strain evidence="6">Adult_tree_wgs_1</strain>
        <tissue evidence="6">Leaves</tissue>
    </source>
</reference>
<evidence type="ECO:0000256" key="1">
    <source>
        <dbReference type="ARBA" id="ARBA00005033"/>
    </source>
</evidence>
<comment type="similarity">
    <text evidence="2">Belongs to the PanB family.</text>
</comment>
<name>A0A834GXP3_RHOSS</name>
<dbReference type="Gene3D" id="3.20.20.60">
    <property type="entry name" value="Phosphoenolpyruvate-binding domains"/>
    <property type="match status" value="2"/>
</dbReference>
<dbReference type="Pfam" id="PF02548">
    <property type="entry name" value="Pantoate_transf"/>
    <property type="match status" value="2"/>
</dbReference>
<dbReference type="EMBL" id="WJXA01000007">
    <property type="protein sequence ID" value="KAF7138107.1"/>
    <property type="molecule type" value="Genomic_DNA"/>
</dbReference>
<dbReference type="InterPro" id="IPR015813">
    <property type="entry name" value="Pyrv/PenolPyrv_kinase-like_dom"/>
</dbReference>
<keyword evidence="7" id="KW-1185">Reference proteome</keyword>
<comment type="caution">
    <text evidence="6">The sequence shown here is derived from an EMBL/GenBank/DDBJ whole genome shotgun (WGS) entry which is preliminary data.</text>
</comment>
<gene>
    <name evidence="6" type="ORF">RHSIM_Rhsim07G0206900</name>
</gene>
<evidence type="ECO:0000313" key="6">
    <source>
        <dbReference type="EMBL" id="KAF7138107.1"/>
    </source>
</evidence>
<dbReference type="InterPro" id="IPR003700">
    <property type="entry name" value="Pantoate_hydroxy_MeTrfase"/>
</dbReference>
<evidence type="ECO:0000256" key="3">
    <source>
        <dbReference type="ARBA" id="ARBA00012618"/>
    </source>
</evidence>
<comment type="pathway">
    <text evidence="1">Cofactor biosynthesis; (R)-pantothenate biosynthesis; (R)-pantoate from 3-methyl-2-oxobutanoate: step 1/2.</text>
</comment>
<dbReference type="Proteomes" id="UP000626092">
    <property type="component" value="Unassembled WGS sequence"/>
</dbReference>
<proteinExistence type="inferred from homology"/>
<organism evidence="6 7">
    <name type="scientific">Rhododendron simsii</name>
    <name type="common">Sims's rhododendron</name>
    <dbReference type="NCBI Taxonomy" id="118357"/>
    <lineage>
        <taxon>Eukaryota</taxon>
        <taxon>Viridiplantae</taxon>
        <taxon>Streptophyta</taxon>
        <taxon>Embryophyta</taxon>
        <taxon>Tracheophyta</taxon>
        <taxon>Spermatophyta</taxon>
        <taxon>Magnoliopsida</taxon>
        <taxon>eudicotyledons</taxon>
        <taxon>Gunneridae</taxon>
        <taxon>Pentapetalae</taxon>
        <taxon>asterids</taxon>
        <taxon>Ericales</taxon>
        <taxon>Ericaceae</taxon>
        <taxon>Ericoideae</taxon>
        <taxon>Rhodoreae</taxon>
        <taxon>Rhododendron</taxon>
    </lineage>
</organism>
<dbReference type="SUPFAM" id="SSF51621">
    <property type="entry name" value="Phosphoenolpyruvate/pyruvate domain"/>
    <property type="match status" value="2"/>
</dbReference>
<evidence type="ECO:0000256" key="5">
    <source>
        <dbReference type="ARBA" id="ARBA00049172"/>
    </source>
</evidence>
<keyword evidence="4" id="KW-0808">Transferase</keyword>